<keyword evidence="2" id="KW-1185">Reference proteome</keyword>
<evidence type="ECO:0000313" key="2">
    <source>
        <dbReference type="Proteomes" id="UP000005741"/>
    </source>
</evidence>
<reference evidence="1 2" key="1">
    <citation type="submission" date="2011-10" db="EMBL/GenBank/DDBJ databases">
        <title>The Improved High-Quality Draft genome of Methanoplanus limicola DSM 2279.</title>
        <authorList>
            <consortium name="US DOE Joint Genome Institute (JGI-PGF)"/>
            <person name="Lucas S."/>
            <person name="Copeland A."/>
            <person name="Lapidus A."/>
            <person name="Glavina del Rio T."/>
            <person name="Dalin E."/>
            <person name="Tice H."/>
            <person name="Bruce D."/>
            <person name="Goodwin L."/>
            <person name="Pitluck S."/>
            <person name="Peters L."/>
            <person name="Mikhailova N."/>
            <person name="Lu M."/>
            <person name="Kyrpides N."/>
            <person name="Mavromatis K."/>
            <person name="Ivanova N."/>
            <person name="Markowitz V."/>
            <person name="Cheng J.-F."/>
            <person name="Hugenholtz P."/>
            <person name="Woyke T."/>
            <person name="Wu D."/>
            <person name="Wirth R."/>
            <person name="Brambilla E.-M."/>
            <person name="Klenk H.-P."/>
            <person name="Eisen J.A."/>
        </authorList>
    </citation>
    <scope>NUCLEOTIDE SEQUENCE [LARGE SCALE GENOMIC DNA]</scope>
    <source>
        <strain evidence="1 2">DSM 2279</strain>
    </source>
</reference>
<dbReference type="EMBL" id="CM001436">
    <property type="protein sequence ID" value="EHQ35347.1"/>
    <property type="molecule type" value="Genomic_DNA"/>
</dbReference>
<dbReference type="AlphaFoldDB" id="H1Z180"/>
<gene>
    <name evidence="1" type="ORF">Metlim_1237</name>
</gene>
<dbReference type="InParanoid" id="H1Z180"/>
<dbReference type="STRING" id="937775.Metlim_1237"/>
<protein>
    <submittedName>
        <fullName evidence="1">Uncharacterized protein</fullName>
    </submittedName>
</protein>
<evidence type="ECO:0000313" key="1">
    <source>
        <dbReference type="EMBL" id="EHQ35347.1"/>
    </source>
</evidence>
<dbReference type="HOGENOM" id="CLU_211862_0_0_2"/>
<proteinExistence type="predicted"/>
<name>H1Z180_9EURY</name>
<accession>H1Z180</accession>
<dbReference type="Proteomes" id="UP000005741">
    <property type="component" value="Chromosome"/>
</dbReference>
<organism evidence="1 2">
    <name type="scientific">Methanoplanus limicola DSM 2279</name>
    <dbReference type="NCBI Taxonomy" id="937775"/>
    <lineage>
        <taxon>Archaea</taxon>
        <taxon>Methanobacteriati</taxon>
        <taxon>Methanobacteriota</taxon>
        <taxon>Stenosarchaea group</taxon>
        <taxon>Methanomicrobia</taxon>
        <taxon>Methanomicrobiales</taxon>
        <taxon>Methanomicrobiaceae</taxon>
        <taxon>Methanoplanus</taxon>
    </lineage>
</organism>
<sequence length="56" mass="6538">MWGILGKFKDKAQALESGNDTENWLKSFEKETKEYYRNNPEKVSGFYDRGKGKNGF</sequence>